<dbReference type="SUPFAM" id="SSF56281">
    <property type="entry name" value="Metallo-hydrolase/oxidoreductase"/>
    <property type="match status" value="1"/>
</dbReference>
<dbReference type="KEGG" id="vab:WPS_09830"/>
<reference evidence="3 4" key="1">
    <citation type="journal article" date="2022" name="ISME Commun">
        <title>Vulcanimicrobium alpinus gen. nov. sp. nov., the first cultivated representative of the candidate phylum 'Eremiobacterota', is a metabolically versatile aerobic anoxygenic phototroph.</title>
        <authorList>
            <person name="Yabe S."/>
            <person name="Muto K."/>
            <person name="Abe K."/>
            <person name="Yokota A."/>
            <person name="Staudigel H."/>
            <person name="Tebo B.M."/>
        </authorList>
    </citation>
    <scope>NUCLEOTIDE SEQUENCE [LARGE SCALE GENOMIC DNA]</scope>
    <source>
        <strain evidence="3 4">WC8-2</strain>
    </source>
</reference>
<gene>
    <name evidence="3" type="ORF">WPS_09830</name>
</gene>
<accession>A0AAN1XWR5</accession>
<proteinExistence type="predicted"/>
<evidence type="ECO:0000259" key="2">
    <source>
        <dbReference type="Pfam" id="PF12706"/>
    </source>
</evidence>
<keyword evidence="1" id="KW-0255">Endonuclease</keyword>
<protein>
    <submittedName>
        <fullName evidence="3">MBL fold metallo-hydrolase</fullName>
    </submittedName>
</protein>
<evidence type="ECO:0000256" key="1">
    <source>
        <dbReference type="ARBA" id="ARBA00022759"/>
    </source>
</evidence>
<dbReference type="PANTHER" id="PTHR46018:SF2">
    <property type="entry name" value="ZINC PHOSPHODIESTERASE ELAC PROTEIN 1"/>
    <property type="match status" value="1"/>
</dbReference>
<evidence type="ECO:0000313" key="4">
    <source>
        <dbReference type="Proteomes" id="UP001317532"/>
    </source>
</evidence>
<dbReference type="InterPro" id="IPR001279">
    <property type="entry name" value="Metallo-B-lactamas"/>
</dbReference>
<sequence>MVDDGETPVVFDLGTGALANLRRHADYDRLAAIVISHMHADHFIDLIPLRYALRYGPRRRRGKLPLHLPPGGLAMLRRLVSAFADEGGEFLSDVYDLHEYDPSVPLAIDGATLRFAHTEHYIPAFAVRWQRGDVSVTYSADTAPDPRVVALARGSDVFVCEATLRHGETEPGMRGHCSAADAARMARDGGVRRLVLTHYGEESTARDLDDAAREHFRGDVVVADDHRAFELGS</sequence>
<dbReference type="PANTHER" id="PTHR46018">
    <property type="entry name" value="ZINC PHOSPHODIESTERASE ELAC PROTEIN 1"/>
    <property type="match status" value="1"/>
</dbReference>
<dbReference type="AlphaFoldDB" id="A0AAN1XWR5"/>
<feature type="domain" description="Metallo-beta-lactamase" evidence="2">
    <location>
        <begin position="9"/>
        <end position="199"/>
    </location>
</feature>
<evidence type="ECO:0000313" key="3">
    <source>
        <dbReference type="EMBL" id="BDE05707.1"/>
    </source>
</evidence>
<organism evidence="3 4">
    <name type="scientific">Vulcanimicrobium alpinum</name>
    <dbReference type="NCBI Taxonomy" id="3016050"/>
    <lineage>
        <taxon>Bacteria</taxon>
        <taxon>Bacillati</taxon>
        <taxon>Vulcanimicrobiota</taxon>
        <taxon>Vulcanimicrobiia</taxon>
        <taxon>Vulcanimicrobiales</taxon>
        <taxon>Vulcanimicrobiaceae</taxon>
        <taxon>Vulcanimicrobium</taxon>
    </lineage>
</organism>
<dbReference type="EMBL" id="AP025523">
    <property type="protein sequence ID" value="BDE05707.1"/>
    <property type="molecule type" value="Genomic_DNA"/>
</dbReference>
<dbReference type="Pfam" id="PF12706">
    <property type="entry name" value="Lactamase_B_2"/>
    <property type="match status" value="1"/>
</dbReference>
<dbReference type="Proteomes" id="UP001317532">
    <property type="component" value="Chromosome"/>
</dbReference>
<name>A0AAN1XWR5_UNVUL</name>
<dbReference type="Gene3D" id="3.60.15.10">
    <property type="entry name" value="Ribonuclease Z/Hydroxyacylglutathione hydrolase-like"/>
    <property type="match status" value="1"/>
</dbReference>
<dbReference type="GO" id="GO:0042781">
    <property type="term" value="F:3'-tRNA processing endoribonuclease activity"/>
    <property type="evidence" value="ECO:0007669"/>
    <property type="project" value="TreeGrafter"/>
</dbReference>
<dbReference type="InterPro" id="IPR036866">
    <property type="entry name" value="RibonucZ/Hydroxyglut_hydro"/>
</dbReference>
<dbReference type="CDD" id="cd07716">
    <property type="entry name" value="RNaseZ_short-form-like_MBL-fold"/>
    <property type="match status" value="1"/>
</dbReference>
<keyword evidence="4" id="KW-1185">Reference proteome</keyword>
<keyword evidence="1" id="KW-0378">Hydrolase</keyword>
<keyword evidence="1" id="KW-0540">Nuclease</keyword>